<feature type="compositionally biased region" description="Basic and acidic residues" evidence="1">
    <location>
        <begin position="131"/>
        <end position="151"/>
    </location>
</feature>
<organism evidence="3 4">
    <name type="scientific">Candidatus Nitrospira inopinata</name>
    <dbReference type="NCBI Taxonomy" id="1715989"/>
    <lineage>
        <taxon>Bacteria</taxon>
        <taxon>Pseudomonadati</taxon>
        <taxon>Nitrospirota</taxon>
        <taxon>Nitrospiria</taxon>
        <taxon>Nitrospirales</taxon>
        <taxon>Nitrospiraceae</taxon>
        <taxon>Nitrospira</taxon>
    </lineage>
</organism>
<dbReference type="Pfam" id="PF02120">
    <property type="entry name" value="Flg_hook"/>
    <property type="match status" value="1"/>
</dbReference>
<dbReference type="EMBL" id="LN885086">
    <property type="protein sequence ID" value="CUQ67105.1"/>
    <property type="molecule type" value="Genomic_DNA"/>
</dbReference>
<dbReference type="Gene3D" id="3.30.750.140">
    <property type="match status" value="1"/>
</dbReference>
<evidence type="ECO:0000313" key="3">
    <source>
        <dbReference type="EMBL" id="CUQ67105.1"/>
    </source>
</evidence>
<dbReference type="KEGG" id="nio:NITINOP_2133"/>
<protein>
    <recommendedName>
        <fullName evidence="2">Flagellar hook-length control protein-like C-terminal domain-containing protein</fullName>
    </recommendedName>
</protein>
<dbReference type="InterPro" id="IPR021136">
    <property type="entry name" value="Flagellar_hook_control-like_C"/>
</dbReference>
<dbReference type="STRING" id="1715989.NITINOP_2133"/>
<dbReference type="Proteomes" id="UP000066284">
    <property type="component" value="Chromosome 1"/>
</dbReference>
<proteinExistence type="predicted"/>
<dbReference type="InterPro" id="IPR038610">
    <property type="entry name" value="FliK-like_C_sf"/>
</dbReference>
<accession>A0A0S4KRL1</accession>
<feature type="compositionally biased region" description="Basic and acidic residues" evidence="1">
    <location>
        <begin position="312"/>
        <end position="355"/>
    </location>
</feature>
<dbReference type="AlphaFoldDB" id="A0A0S4KRL1"/>
<dbReference type="OrthoDB" id="9815515at2"/>
<dbReference type="RefSeq" id="WP_062485197.1">
    <property type="nucleotide sequence ID" value="NZ_LN885086.1"/>
</dbReference>
<feature type="compositionally biased region" description="Basic and acidic residues" evidence="1">
    <location>
        <begin position="65"/>
        <end position="95"/>
    </location>
</feature>
<feature type="region of interest" description="Disordered" evidence="1">
    <location>
        <begin position="1"/>
        <end position="167"/>
    </location>
</feature>
<feature type="region of interest" description="Disordered" evidence="1">
    <location>
        <begin position="189"/>
        <end position="426"/>
    </location>
</feature>
<feature type="compositionally biased region" description="Polar residues" evidence="1">
    <location>
        <begin position="39"/>
        <end position="58"/>
    </location>
</feature>
<reference evidence="4" key="1">
    <citation type="submission" date="2015-09" db="EMBL/GenBank/DDBJ databases">
        <authorList>
            <person name="Daims H."/>
        </authorList>
    </citation>
    <scope>NUCLEOTIDE SEQUENCE [LARGE SCALE GENOMIC DNA]</scope>
</reference>
<feature type="compositionally biased region" description="Polar residues" evidence="1">
    <location>
        <begin position="118"/>
        <end position="129"/>
    </location>
</feature>
<keyword evidence="4" id="KW-1185">Reference proteome</keyword>
<name>A0A0S4KRL1_9BACT</name>
<dbReference type="CDD" id="cd17470">
    <property type="entry name" value="T3SS_Flik_C"/>
    <property type="match status" value="1"/>
</dbReference>
<feature type="domain" description="Flagellar hook-length control protein-like C-terminal" evidence="2">
    <location>
        <begin position="431"/>
        <end position="495"/>
    </location>
</feature>
<gene>
    <name evidence="3" type="ORF">NITINOP_2133</name>
</gene>
<evidence type="ECO:0000313" key="4">
    <source>
        <dbReference type="Proteomes" id="UP000066284"/>
    </source>
</evidence>
<feature type="compositionally biased region" description="Polar residues" evidence="1">
    <location>
        <begin position="383"/>
        <end position="400"/>
    </location>
</feature>
<feature type="compositionally biased region" description="Basic and acidic residues" evidence="1">
    <location>
        <begin position="105"/>
        <end position="117"/>
    </location>
</feature>
<sequence>MPAMMNMMTSVLPVAAAPRDPSSVGPAEIKQAPERRSLSAFSSTLRSVQRTHSASTFDQRAGVSESRRDRRDESQKPTVRPEEERRLNEENDGKVRLRSAGSTVDARRESDKSKGADTETSASDGTGMSVTHDHSETTLRDPLDISTKEETANVPGEPALSFESEKAPEVLDAGVPAGLKSGMAMVGFSTAAFPGSPAQPLPASSGTEDHREGEIGMEGPVAQPSDSDVEGVSRSHHQTRRPVLSEESSNDLMPTEPHDSTSLTGKPEENPFSEPSRSQAVVTKGEGPSTQGHGGDADLLLEQTTPSPSHLSEIRYRDEEFALAEERHGAEQPTESGDRTSDLGRFKYDVDHVQEETDPIQKSNAPSGGDQELIAHRLGMAASSESATQSNSGNSGNLQRQADPMPKPQRSSVHGSDGDGPGPVLSRSVAFEVSRPDLGHVNVRVAVRNDLVHAHLSSDRLDVAQYLAAGHDRLQSALQANGLEMGQFRVDIDRHGGGRSFHQGPSHDQGRTWQPERPAPDQRSMMPESRAYTGIPYAGMLNVVA</sequence>
<evidence type="ECO:0000259" key="2">
    <source>
        <dbReference type="Pfam" id="PF02120"/>
    </source>
</evidence>
<feature type="region of interest" description="Disordered" evidence="1">
    <location>
        <begin position="498"/>
        <end position="526"/>
    </location>
</feature>
<evidence type="ECO:0000256" key="1">
    <source>
        <dbReference type="SAM" id="MobiDB-lite"/>
    </source>
</evidence>